<dbReference type="Proteomes" id="UP001149165">
    <property type="component" value="Unassembled WGS sequence"/>
</dbReference>
<comment type="caution">
    <text evidence="2">The sequence shown here is derived from an EMBL/GenBank/DDBJ whole genome shotgun (WGS) entry which is preliminary data.</text>
</comment>
<evidence type="ECO:0000259" key="1">
    <source>
        <dbReference type="Pfam" id="PF01266"/>
    </source>
</evidence>
<dbReference type="SUPFAM" id="SSF51905">
    <property type="entry name" value="FAD/NAD(P)-binding domain"/>
    <property type="match status" value="1"/>
</dbReference>
<dbReference type="PANTHER" id="PTHR13847">
    <property type="entry name" value="SARCOSINE DEHYDROGENASE-RELATED"/>
    <property type="match status" value="1"/>
</dbReference>
<dbReference type="Pfam" id="PF01266">
    <property type="entry name" value="DAO"/>
    <property type="match status" value="1"/>
</dbReference>
<dbReference type="InterPro" id="IPR036188">
    <property type="entry name" value="FAD/NAD-bd_sf"/>
</dbReference>
<dbReference type="Gene3D" id="3.50.50.60">
    <property type="entry name" value="FAD/NAD(P)-binding domain"/>
    <property type="match status" value="3"/>
</dbReference>
<dbReference type="InterPro" id="IPR006076">
    <property type="entry name" value="FAD-dep_OxRdtase"/>
</dbReference>
<dbReference type="GO" id="GO:0042147">
    <property type="term" value="P:retrograde transport, endosome to Golgi"/>
    <property type="evidence" value="ECO:0007669"/>
    <property type="project" value="TreeGrafter"/>
</dbReference>
<name>A0A9W9G6U7_9EURO</name>
<dbReference type="GO" id="GO:0005829">
    <property type="term" value="C:cytosol"/>
    <property type="evidence" value="ECO:0007669"/>
    <property type="project" value="GOC"/>
</dbReference>
<dbReference type="GO" id="GO:0005770">
    <property type="term" value="C:late endosome"/>
    <property type="evidence" value="ECO:0007669"/>
    <property type="project" value="TreeGrafter"/>
</dbReference>
<reference evidence="2" key="2">
    <citation type="journal article" date="2023" name="IMA Fungus">
        <title>Comparative genomic study of the Penicillium genus elucidates a diverse pangenome and 15 lateral gene transfer events.</title>
        <authorList>
            <person name="Petersen C."/>
            <person name="Sorensen T."/>
            <person name="Nielsen M.R."/>
            <person name="Sondergaard T.E."/>
            <person name="Sorensen J.L."/>
            <person name="Fitzpatrick D.A."/>
            <person name="Frisvad J.C."/>
            <person name="Nielsen K.L."/>
        </authorList>
    </citation>
    <scope>NUCLEOTIDE SEQUENCE</scope>
    <source>
        <strain evidence="2">IBT 30069</strain>
    </source>
</reference>
<dbReference type="PANTHER" id="PTHR13847:SF185">
    <property type="entry name" value="FAD DEPENDENT OXIDOREDUCTASE SUPERFAMILY (AFU_ORTHOLOGUE AFUA_3G02360)"/>
    <property type="match status" value="1"/>
</dbReference>
<sequence length="476" mass="51672">MDFFPSILRFLYAAPAKLFTGGLLLQQPADPVSAPHLTIDQDTTVILGAGVIGLSTAYYLALALKENSTASLPCQPKIVVVEPSHDICPGASGGATGGLGDFGFSDAVSRLGELSYSLHKDLALAYQDRKNWGFRDQNIFRVTPKDFKGDLSPPDSWGPAPSLESDLSSLPDWMKTSDDWSVQLLAPVPHSSHIDLARFCQFLYKQCQDLGVQFLFDYTVTSVQQADSKEGFRSVTVESSTPCPTSKVRVIPCNALVIAGGPWSPKIFSSLFPKATVELRMNTTWSAGNHVRVRNPCPEIPYEYANSTQVFLNNVLPDSNTLDITSYLDGSLYSGGWGAIPQPLPEYADNVKPQQAEIDSLLKMARQHLSLKPNEVLETVDIGRCYRPRAVPDRPIITRVKWSLLGYPKGSQKTTPPYSVDQVPVEPKTAVLGGLYINTGHNSDGVTLGPGSGKVMSELLLGQKPSVSVSALDIES</sequence>
<reference evidence="2" key="1">
    <citation type="submission" date="2022-11" db="EMBL/GenBank/DDBJ databases">
        <authorList>
            <person name="Petersen C."/>
        </authorList>
    </citation>
    <scope>NUCLEOTIDE SEQUENCE</scope>
    <source>
        <strain evidence="2">IBT 30069</strain>
    </source>
</reference>
<keyword evidence="3" id="KW-1185">Reference proteome</keyword>
<gene>
    <name evidence="2" type="ORF">N7456_001593</name>
</gene>
<dbReference type="AlphaFoldDB" id="A0A9W9G6U7"/>
<protein>
    <recommendedName>
        <fullName evidence="1">FAD dependent oxidoreductase domain-containing protein</fullName>
    </recommendedName>
</protein>
<proteinExistence type="predicted"/>
<evidence type="ECO:0000313" key="3">
    <source>
        <dbReference type="Proteomes" id="UP001149165"/>
    </source>
</evidence>
<dbReference type="EMBL" id="JAPQKH010000002">
    <property type="protein sequence ID" value="KAJ5113059.1"/>
    <property type="molecule type" value="Genomic_DNA"/>
</dbReference>
<feature type="domain" description="FAD dependent oxidoreductase" evidence="1">
    <location>
        <begin position="45"/>
        <end position="459"/>
    </location>
</feature>
<organism evidence="2 3">
    <name type="scientific">Penicillium angulare</name>
    <dbReference type="NCBI Taxonomy" id="116970"/>
    <lineage>
        <taxon>Eukaryota</taxon>
        <taxon>Fungi</taxon>
        <taxon>Dikarya</taxon>
        <taxon>Ascomycota</taxon>
        <taxon>Pezizomycotina</taxon>
        <taxon>Eurotiomycetes</taxon>
        <taxon>Eurotiomycetidae</taxon>
        <taxon>Eurotiales</taxon>
        <taxon>Aspergillaceae</taxon>
        <taxon>Penicillium</taxon>
    </lineage>
</organism>
<accession>A0A9W9G6U7</accession>
<dbReference type="OrthoDB" id="4523942at2759"/>
<evidence type="ECO:0000313" key="2">
    <source>
        <dbReference type="EMBL" id="KAJ5113059.1"/>
    </source>
</evidence>